<evidence type="ECO:0000256" key="4">
    <source>
        <dbReference type="ARBA" id="ARBA00022777"/>
    </source>
</evidence>
<dbReference type="VEuPathDB" id="TrichDB:TVAGG3_0693860"/>
<dbReference type="SMART" id="SM00220">
    <property type="entry name" value="S_TKc"/>
    <property type="match status" value="1"/>
</dbReference>
<dbReference type="GO" id="GO:0005524">
    <property type="term" value="F:ATP binding"/>
    <property type="evidence" value="ECO:0007669"/>
    <property type="project" value="UniProtKB-KW"/>
</dbReference>
<dbReference type="STRING" id="5722.A2EQW6"/>
<dbReference type="Gene3D" id="1.10.510.10">
    <property type="entry name" value="Transferase(Phosphotransferase) domain 1"/>
    <property type="match status" value="1"/>
</dbReference>
<dbReference type="GO" id="GO:0035556">
    <property type="term" value="P:intracellular signal transduction"/>
    <property type="evidence" value="ECO:0000318"/>
    <property type="project" value="GO_Central"/>
</dbReference>
<dbReference type="OrthoDB" id="310217at2759"/>
<keyword evidence="5" id="KW-0067">ATP-binding</keyword>
<keyword evidence="3" id="KW-0547">Nucleotide-binding</keyword>
<evidence type="ECO:0000313" key="9">
    <source>
        <dbReference type="Proteomes" id="UP000001542"/>
    </source>
</evidence>
<keyword evidence="1" id="KW-0723">Serine/threonine-protein kinase</keyword>
<dbReference type="AlphaFoldDB" id="A2EQW6"/>
<dbReference type="EMBL" id="DS113461">
    <property type="protein sequence ID" value="EAY04940.1"/>
    <property type="molecule type" value="Genomic_DNA"/>
</dbReference>
<dbReference type="SMR" id="A2EQW6"/>
<dbReference type="InterPro" id="IPR011009">
    <property type="entry name" value="Kinase-like_dom_sf"/>
</dbReference>
<proteinExistence type="predicted"/>
<keyword evidence="9" id="KW-1185">Reference proteome</keyword>
<reference evidence="8" key="2">
    <citation type="journal article" date="2007" name="Science">
        <title>Draft genome sequence of the sexually transmitted pathogen Trichomonas vaginalis.</title>
        <authorList>
            <person name="Carlton J.M."/>
            <person name="Hirt R.P."/>
            <person name="Silva J.C."/>
            <person name="Delcher A.L."/>
            <person name="Schatz M."/>
            <person name="Zhao Q."/>
            <person name="Wortman J.R."/>
            <person name="Bidwell S.L."/>
            <person name="Alsmark U.C.M."/>
            <person name="Besteiro S."/>
            <person name="Sicheritz-Ponten T."/>
            <person name="Noel C.J."/>
            <person name="Dacks J.B."/>
            <person name="Foster P.G."/>
            <person name="Simillion C."/>
            <person name="Van de Peer Y."/>
            <person name="Miranda-Saavedra D."/>
            <person name="Barton G.J."/>
            <person name="Westrop G.D."/>
            <person name="Mueller S."/>
            <person name="Dessi D."/>
            <person name="Fiori P.L."/>
            <person name="Ren Q."/>
            <person name="Paulsen I."/>
            <person name="Zhang H."/>
            <person name="Bastida-Corcuera F.D."/>
            <person name="Simoes-Barbosa A."/>
            <person name="Brown M.T."/>
            <person name="Hayes R.D."/>
            <person name="Mukherjee M."/>
            <person name="Okumura C.Y."/>
            <person name="Schneider R."/>
            <person name="Smith A.J."/>
            <person name="Vanacova S."/>
            <person name="Villalvazo M."/>
            <person name="Haas B.J."/>
            <person name="Pertea M."/>
            <person name="Feldblyum T.V."/>
            <person name="Utterback T.R."/>
            <person name="Shu C.L."/>
            <person name="Osoegawa K."/>
            <person name="de Jong P.J."/>
            <person name="Hrdy I."/>
            <person name="Horvathova L."/>
            <person name="Zubacova Z."/>
            <person name="Dolezal P."/>
            <person name="Malik S.B."/>
            <person name="Logsdon J.M. Jr."/>
            <person name="Henze K."/>
            <person name="Gupta A."/>
            <person name="Wang C.C."/>
            <person name="Dunne R.L."/>
            <person name="Upcroft J.A."/>
            <person name="Upcroft P."/>
            <person name="White O."/>
            <person name="Salzberg S.L."/>
            <person name="Tang P."/>
            <person name="Chiu C.-H."/>
            <person name="Lee Y.-S."/>
            <person name="Embley T.M."/>
            <person name="Coombs G.H."/>
            <person name="Mottram J.C."/>
            <person name="Tachezy J."/>
            <person name="Fraser-Liggett C.M."/>
            <person name="Johnson P.J."/>
        </authorList>
    </citation>
    <scope>NUCLEOTIDE SEQUENCE [LARGE SCALE GENOMIC DNA]</scope>
    <source>
        <strain evidence="8">G3</strain>
    </source>
</reference>
<dbReference type="InterPro" id="IPR000719">
    <property type="entry name" value="Prot_kinase_dom"/>
</dbReference>
<name>A2EQW6_TRIV3</name>
<protein>
    <submittedName>
        <fullName evidence="8">AGC family protein kinase</fullName>
    </submittedName>
</protein>
<feature type="region of interest" description="Disordered" evidence="6">
    <location>
        <begin position="1"/>
        <end position="28"/>
    </location>
</feature>
<dbReference type="PROSITE" id="PS50011">
    <property type="entry name" value="PROTEIN_KINASE_DOM"/>
    <property type="match status" value="1"/>
</dbReference>
<dbReference type="KEGG" id="tva:4762802"/>
<evidence type="ECO:0000256" key="6">
    <source>
        <dbReference type="SAM" id="MobiDB-lite"/>
    </source>
</evidence>
<dbReference type="eggNOG" id="KOG0585">
    <property type="taxonomic scope" value="Eukaryota"/>
</dbReference>
<dbReference type="Proteomes" id="UP000001542">
    <property type="component" value="Unassembled WGS sequence"/>
</dbReference>
<keyword evidence="4 8" id="KW-0418">Kinase</keyword>
<accession>A2EQW6</accession>
<dbReference type="Pfam" id="PF00069">
    <property type="entry name" value="Pkinase"/>
    <property type="match status" value="1"/>
</dbReference>
<feature type="domain" description="Protein kinase" evidence="7">
    <location>
        <begin position="59"/>
        <end position="328"/>
    </location>
</feature>
<evidence type="ECO:0000256" key="5">
    <source>
        <dbReference type="ARBA" id="ARBA00022840"/>
    </source>
</evidence>
<dbReference type="RefSeq" id="XP_001317163.1">
    <property type="nucleotide sequence ID" value="XM_001317128.1"/>
</dbReference>
<keyword evidence="2" id="KW-0808">Transferase</keyword>
<dbReference type="InParanoid" id="A2EQW6"/>
<dbReference type="GO" id="GO:0004674">
    <property type="term" value="F:protein serine/threonine kinase activity"/>
    <property type="evidence" value="ECO:0000318"/>
    <property type="project" value="GO_Central"/>
</dbReference>
<dbReference type="PANTHER" id="PTHR24345:SF0">
    <property type="entry name" value="CELL CYCLE SERINE_THREONINE-PROTEIN KINASE CDC5_MSD2"/>
    <property type="match status" value="1"/>
</dbReference>
<evidence type="ECO:0000256" key="2">
    <source>
        <dbReference type="ARBA" id="ARBA00022679"/>
    </source>
</evidence>
<dbReference type="VEuPathDB" id="TrichDB:TVAG_039920"/>
<dbReference type="PANTHER" id="PTHR24345">
    <property type="entry name" value="SERINE/THREONINE-PROTEIN KINASE PLK"/>
    <property type="match status" value="1"/>
</dbReference>
<gene>
    <name evidence="8" type="ORF">TVAG_039920</name>
</gene>
<evidence type="ECO:0000256" key="3">
    <source>
        <dbReference type="ARBA" id="ARBA00022741"/>
    </source>
</evidence>
<sequence length="346" mass="38445">MGCGSSKSAAIGNDISDSQSDEDNQVQSENNDLFHHEILNDSAALSDILQSDDPTINGYHILSEIACGPMSRVFQVIKEDSKELCVAKIYSHSVLKKKRISNDDQPYVLVQRELDILSKLSHKYVITLNEAFDDTRTNSLVIVMPYCPLGSLKHLLSQNLLNTNTISKCFYQIATACEYLHSNLIVHRDIKPANILAFNLGHFVLSDFSVSQEVAKQSSYATDVKGTPMFMAPEECRGTKFHPMPADVWAYGVSLYMSLFGHLPFDLESCQGFLNGGGILALYKHIHSNDLIIPPDTPSNLVSLLKGVLEKDPAKRLTFKAIVLHPYFEELHANATKKRKSSGILD</sequence>
<organism evidence="8 9">
    <name type="scientific">Trichomonas vaginalis (strain ATCC PRA-98 / G3)</name>
    <dbReference type="NCBI Taxonomy" id="412133"/>
    <lineage>
        <taxon>Eukaryota</taxon>
        <taxon>Metamonada</taxon>
        <taxon>Parabasalia</taxon>
        <taxon>Trichomonadida</taxon>
        <taxon>Trichomonadidae</taxon>
        <taxon>Trichomonas</taxon>
    </lineage>
</organism>
<evidence type="ECO:0000259" key="7">
    <source>
        <dbReference type="PROSITE" id="PS50011"/>
    </source>
</evidence>
<evidence type="ECO:0000256" key="1">
    <source>
        <dbReference type="ARBA" id="ARBA00022527"/>
    </source>
</evidence>
<dbReference type="SUPFAM" id="SSF56112">
    <property type="entry name" value="Protein kinase-like (PK-like)"/>
    <property type="match status" value="1"/>
</dbReference>
<dbReference type="GO" id="GO:0005737">
    <property type="term" value="C:cytoplasm"/>
    <property type="evidence" value="ECO:0000318"/>
    <property type="project" value="GO_Central"/>
</dbReference>
<reference evidence="8" key="1">
    <citation type="submission" date="2006-10" db="EMBL/GenBank/DDBJ databases">
        <authorList>
            <person name="Amadeo P."/>
            <person name="Zhao Q."/>
            <person name="Wortman J."/>
            <person name="Fraser-Liggett C."/>
            <person name="Carlton J."/>
        </authorList>
    </citation>
    <scope>NUCLEOTIDE SEQUENCE</scope>
    <source>
        <strain evidence="8">G3</strain>
    </source>
</reference>
<evidence type="ECO:0000313" key="8">
    <source>
        <dbReference type="EMBL" id="EAY04940.1"/>
    </source>
</evidence>